<evidence type="ECO:0000313" key="2">
    <source>
        <dbReference type="Proteomes" id="UP001404845"/>
    </source>
</evidence>
<evidence type="ECO:0000313" key="1">
    <source>
        <dbReference type="EMBL" id="MEN3228367.1"/>
    </source>
</evidence>
<keyword evidence="2" id="KW-1185">Reference proteome</keyword>
<dbReference type="InterPro" id="IPR008928">
    <property type="entry name" value="6-hairpin_glycosidase_sf"/>
</dbReference>
<comment type="caution">
    <text evidence="1">The sequence shown here is derived from an EMBL/GenBank/DDBJ whole genome shotgun (WGS) entry which is preliminary data.</text>
</comment>
<dbReference type="RefSeq" id="WP_244426911.1">
    <property type="nucleotide sequence ID" value="NZ_JAQYXL010000001.1"/>
</dbReference>
<dbReference type="SUPFAM" id="SSF48208">
    <property type="entry name" value="Six-hairpin glycosidases"/>
    <property type="match status" value="1"/>
</dbReference>
<dbReference type="Proteomes" id="UP001404845">
    <property type="component" value="Unassembled WGS sequence"/>
</dbReference>
<accession>A0ABU9ZAG3</accession>
<proteinExistence type="predicted"/>
<protein>
    <submittedName>
        <fullName evidence="1">Uncharacterized protein</fullName>
    </submittedName>
</protein>
<name>A0ABU9ZAG3_9HYPH</name>
<dbReference type="EMBL" id="JAQYXL010000001">
    <property type="protein sequence ID" value="MEN3228367.1"/>
    <property type="molecule type" value="Genomic_DNA"/>
</dbReference>
<organism evidence="1 2">
    <name type="scientific">Methylorubrum rhodesianum</name>
    <dbReference type="NCBI Taxonomy" id="29427"/>
    <lineage>
        <taxon>Bacteria</taxon>
        <taxon>Pseudomonadati</taxon>
        <taxon>Pseudomonadota</taxon>
        <taxon>Alphaproteobacteria</taxon>
        <taxon>Hyphomicrobiales</taxon>
        <taxon>Methylobacteriaceae</taxon>
        <taxon>Methylorubrum</taxon>
    </lineage>
</organism>
<sequence>MLLQAILGLQPDAPGGHLHIEPVLPPWLPDITLTDLRLGSQRFDIRFWRTGEATQHEVLRGDKAAVRRR</sequence>
<gene>
    <name evidence="1" type="ORF">PUR21_12110</name>
</gene>
<reference evidence="1 2" key="1">
    <citation type="journal article" date="2023" name="PLoS ONE">
        <title>Complete genome assembly of Hawai'i environmental nontuberculous mycobacteria reveals unexpected co-isolation with methylobacteria.</title>
        <authorList>
            <person name="Hendrix J."/>
            <person name="Epperson L.E."/>
            <person name="Tong E.I."/>
            <person name="Chan Y.L."/>
            <person name="Hasan N.A."/>
            <person name="Dawrs S.N."/>
            <person name="Norton G.J."/>
            <person name="Virdi R."/>
            <person name="Crooks J.L."/>
            <person name="Chan E.D."/>
            <person name="Honda J.R."/>
            <person name="Strong M."/>
        </authorList>
    </citation>
    <scope>NUCLEOTIDE SEQUENCE [LARGE SCALE GENOMIC DNA]</scope>
    <source>
        <strain evidence="1 2">NJH_HI01</strain>
    </source>
</reference>